<dbReference type="AlphaFoldDB" id="A0A819W7B1"/>
<evidence type="ECO:0000313" key="2">
    <source>
        <dbReference type="EMBL" id="CAF4207119.1"/>
    </source>
</evidence>
<feature type="non-terminal residue" evidence="1">
    <location>
        <position position="34"/>
    </location>
</feature>
<reference evidence="1" key="1">
    <citation type="submission" date="2021-02" db="EMBL/GenBank/DDBJ databases">
        <authorList>
            <person name="Nowell W R."/>
        </authorList>
    </citation>
    <scope>NUCLEOTIDE SEQUENCE</scope>
</reference>
<comment type="caution">
    <text evidence="1">The sequence shown here is derived from an EMBL/GenBank/DDBJ whole genome shotgun (WGS) entry which is preliminary data.</text>
</comment>
<dbReference type="Proteomes" id="UP000663823">
    <property type="component" value="Unassembled WGS sequence"/>
</dbReference>
<evidence type="ECO:0000313" key="3">
    <source>
        <dbReference type="Proteomes" id="UP000663823"/>
    </source>
</evidence>
<proteinExistence type="predicted"/>
<evidence type="ECO:0000313" key="1">
    <source>
        <dbReference type="EMBL" id="CAF4121284.1"/>
    </source>
</evidence>
<dbReference type="EMBL" id="CAJOAX010012910">
    <property type="protein sequence ID" value="CAF4121284.1"/>
    <property type="molecule type" value="Genomic_DNA"/>
</dbReference>
<accession>A0A819W7B1</accession>
<gene>
    <name evidence="1" type="ORF">OTI717_LOCUS34895</name>
    <name evidence="2" type="ORF">OTI717_LOCUS38819</name>
</gene>
<dbReference type="EMBL" id="CAJOAX010022497">
    <property type="protein sequence ID" value="CAF4207119.1"/>
    <property type="molecule type" value="Genomic_DNA"/>
</dbReference>
<sequence length="34" mass="3908">MSTHEQVTEFITLPSCKKPNDHLIIVIELEILKS</sequence>
<name>A0A819W7B1_9BILA</name>
<organism evidence="1 3">
    <name type="scientific">Rotaria sordida</name>
    <dbReference type="NCBI Taxonomy" id="392033"/>
    <lineage>
        <taxon>Eukaryota</taxon>
        <taxon>Metazoa</taxon>
        <taxon>Spiralia</taxon>
        <taxon>Gnathifera</taxon>
        <taxon>Rotifera</taxon>
        <taxon>Eurotatoria</taxon>
        <taxon>Bdelloidea</taxon>
        <taxon>Philodinida</taxon>
        <taxon>Philodinidae</taxon>
        <taxon>Rotaria</taxon>
    </lineage>
</organism>
<protein>
    <submittedName>
        <fullName evidence="1">Uncharacterized protein</fullName>
    </submittedName>
</protein>